<dbReference type="Gene3D" id="3.40.50.720">
    <property type="entry name" value="NAD(P)-binding Rossmann-like Domain"/>
    <property type="match status" value="1"/>
</dbReference>
<dbReference type="EMBL" id="CP006850">
    <property type="protein sequence ID" value="AHH18301.1"/>
    <property type="molecule type" value="Genomic_DNA"/>
</dbReference>
<reference evidence="3 4" key="1">
    <citation type="journal article" date="2014" name="Appl. Environ. Microbiol.">
        <title>Insights into the Microbial Degradation of Rubber and Gutta-Percha by Analysis of the Complete Genome of Nocardia nova SH22a.</title>
        <authorList>
            <person name="Luo Q."/>
            <person name="Hiessl S."/>
            <person name="Poehlein A."/>
            <person name="Daniel R."/>
            <person name="Steinbuchel A."/>
        </authorList>
    </citation>
    <scope>NUCLEOTIDE SEQUENCE [LARGE SCALE GENOMIC DNA]</scope>
    <source>
        <strain evidence="3">SH22a</strain>
    </source>
</reference>
<dbReference type="STRING" id="1415166.NONO_c35140"/>
<feature type="domain" description="NAD-dependent epimerase/dehydratase" evidence="2">
    <location>
        <begin position="6"/>
        <end position="231"/>
    </location>
</feature>
<dbReference type="Pfam" id="PF01370">
    <property type="entry name" value="Epimerase"/>
    <property type="match status" value="1"/>
</dbReference>
<comment type="similarity">
    <text evidence="1">Belongs to the NAD(P)-dependent epimerase/dehydratase family.</text>
</comment>
<evidence type="ECO:0000313" key="4">
    <source>
        <dbReference type="Proteomes" id="UP000019150"/>
    </source>
</evidence>
<dbReference type="PROSITE" id="PS00061">
    <property type="entry name" value="ADH_SHORT"/>
    <property type="match status" value="1"/>
</dbReference>
<proteinExistence type="inferred from homology"/>
<dbReference type="SUPFAM" id="SSF51735">
    <property type="entry name" value="NAD(P)-binding Rossmann-fold domains"/>
    <property type="match status" value="1"/>
</dbReference>
<evidence type="ECO:0000313" key="3">
    <source>
        <dbReference type="EMBL" id="AHH18301.1"/>
    </source>
</evidence>
<dbReference type="HOGENOM" id="CLU_007383_1_7_11"/>
<accession>W5TM24</accession>
<dbReference type="AlphaFoldDB" id="W5TM24"/>
<dbReference type="InterPro" id="IPR036291">
    <property type="entry name" value="NAD(P)-bd_dom_sf"/>
</dbReference>
<sequence>MNDKKILITGGAGFIGGHLARAMAALGREVIVVDDLRVPPMISPDGTVKLVEKPVLELDADDLANVELIYHLASHKSVPRSFHQPLDYLENVDSGRHLLNLCTAVGTPKVVVASTCEVYGQASALPTPEEAPLSPRSPYAATKVGLEMIARAHQRAPGAPEVGVVRFFNVYGPGERPDELVPRLCANLLLRNELPVEGDGSQRRDFSFVTDTVDKLIGLADRPLAPVMNIGSGRSYSVNEVIEVLQEYSPGARIVHKPARINEIQEFRADTALQVGSTGNPATPVSLLDGIRATFEWWAARDRQEIERRLFREESN</sequence>
<evidence type="ECO:0000259" key="2">
    <source>
        <dbReference type="Pfam" id="PF01370"/>
    </source>
</evidence>
<dbReference type="Gene3D" id="3.90.25.10">
    <property type="entry name" value="UDP-galactose 4-epimerase, domain 1"/>
    <property type="match status" value="1"/>
</dbReference>
<dbReference type="Proteomes" id="UP000019150">
    <property type="component" value="Chromosome"/>
</dbReference>
<dbReference type="PATRIC" id="fig|1415166.3.peg.3603"/>
<dbReference type="PANTHER" id="PTHR43000">
    <property type="entry name" value="DTDP-D-GLUCOSE 4,6-DEHYDRATASE-RELATED"/>
    <property type="match status" value="1"/>
</dbReference>
<dbReference type="OrthoDB" id="9801785at2"/>
<keyword evidence="4" id="KW-1185">Reference proteome</keyword>
<dbReference type="RefSeq" id="WP_038550628.1">
    <property type="nucleotide sequence ID" value="NZ_CP006850.1"/>
</dbReference>
<evidence type="ECO:0000256" key="1">
    <source>
        <dbReference type="ARBA" id="ARBA00007637"/>
    </source>
</evidence>
<organism evidence="3 4">
    <name type="scientific">Nocardia nova SH22a</name>
    <dbReference type="NCBI Taxonomy" id="1415166"/>
    <lineage>
        <taxon>Bacteria</taxon>
        <taxon>Bacillati</taxon>
        <taxon>Actinomycetota</taxon>
        <taxon>Actinomycetes</taxon>
        <taxon>Mycobacteriales</taxon>
        <taxon>Nocardiaceae</taxon>
        <taxon>Nocardia</taxon>
    </lineage>
</organism>
<dbReference type="eggNOG" id="COG0451">
    <property type="taxonomic scope" value="Bacteria"/>
</dbReference>
<dbReference type="KEGG" id="nno:NONO_c35140"/>
<gene>
    <name evidence="3" type="ORF">NONO_c35140</name>
</gene>
<name>W5TM24_9NOCA</name>
<dbReference type="InterPro" id="IPR020904">
    <property type="entry name" value="Sc_DH/Rdtase_CS"/>
</dbReference>
<protein>
    <submittedName>
        <fullName evidence="3">NAD dependent epimerase/dehydratase family protein</fullName>
    </submittedName>
</protein>
<dbReference type="InterPro" id="IPR001509">
    <property type="entry name" value="Epimerase_deHydtase"/>
</dbReference>